<evidence type="ECO:0000259" key="2">
    <source>
        <dbReference type="PROSITE" id="PS50011"/>
    </source>
</evidence>
<feature type="region of interest" description="Disordered" evidence="1">
    <location>
        <begin position="713"/>
        <end position="746"/>
    </location>
</feature>
<dbReference type="EMBL" id="MU865373">
    <property type="protein sequence ID" value="KAK4225188.1"/>
    <property type="molecule type" value="Genomic_DNA"/>
</dbReference>
<organism evidence="3 4">
    <name type="scientific">Podospora fimiseda</name>
    <dbReference type="NCBI Taxonomy" id="252190"/>
    <lineage>
        <taxon>Eukaryota</taxon>
        <taxon>Fungi</taxon>
        <taxon>Dikarya</taxon>
        <taxon>Ascomycota</taxon>
        <taxon>Pezizomycotina</taxon>
        <taxon>Sordariomycetes</taxon>
        <taxon>Sordariomycetidae</taxon>
        <taxon>Sordariales</taxon>
        <taxon>Podosporaceae</taxon>
        <taxon>Podospora</taxon>
    </lineage>
</organism>
<dbReference type="Gene3D" id="1.10.510.10">
    <property type="entry name" value="Transferase(Phosphotransferase) domain 1"/>
    <property type="match status" value="1"/>
</dbReference>
<sequence>MISGIDDIRSSQRICQDSVLKLLQGNEGGGGGGLRFITSRAGVKTSFLVEDISGDSHADRLLMAQSIDSATPFTCQQVQIFMEGLARSSVGGSTGIELGRLYPLGERPRDTQTIGSQDATGLSLVERLNLVKFTTTNSGLGRGFFPLGVVEELVTAQTVMEELRALRHINDQLSQYAQHVCGDGRKSICRIFAILCLLHQPQEIIYFVDEGISDADLPLTITNASLELQHPRNDKSLVLSNTFDHEQFEDLQWTMIPASFSKGTQYCRFDKRQSLPWSEELFFNEQFKSYAYISRVRIHDGYHAFQHPFLINGMLCLQTFTSYHDDSRLNLDSETNDTQLPKIMETRRHFDRVLKSHEMATNLNHPHLTPLLAAYEHGDQNCLLLPWAEANLVRIFNHTTAGNPLGRESLLWLTGQLRGLADALRLLHAFKAPSDDDTANYTHGHISGYHILGFRHPDRVDMANATRFTLAWSGFGSGTPSSCYQPPECNTEGYIISASYDVWAFGCLMLETVAWFLGGGEYVGKFLHSRKKADVLMGGVLSTEFYEYVRDHKDDGSGRVYARVKTGVHDFAHRLRAEPVCSKFIHRILDLVMQKMLVVESSGLRLRASSIEVFKELESIHLEATCCPLVVDAMPVSHKQRVQIEAVELHLNQTSIQVLRRRFNQLEPHYGQFIRRTGFEELVREKYWKRAGELVQQPDMSIQLSTRQVQKCNFKSERNSTRRPRFRQPQKRQPKNLSQISPQSDLSIPSQGNWSIALQALSHMVYLIIILSLVLQPRLFSYTQSSQCI</sequence>
<gene>
    <name evidence="3" type="ORF">QBC38DRAFT_270456</name>
</gene>
<dbReference type="GO" id="GO:0005524">
    <property type="term" value="F:ATP binding"/>
    <property type="evidence" value="ECO:0007669"/>
    <property type="project" value="InterPro"/>
</dbReference>
<feature type="domain" description="Protein kinase" evidence="2">
    <location>
        <begin position="287"/>
        <end position="572"/>
    </location>
</feature>
<dbReference type="GO" id="GO:0004674">
    <property type="term" value="F:protein serine/threonine kinase activity"/>
    <property type="evidence" value="ECO:0007669"/>
    <property type="project" value="TreeGrafter"/>
</dbReference>
<feature type="compositionally biased region" description="Basic residues" evidence="1">
    <location>
        <begin position="721"/>
        <end position="734"/>
    </location>
</feature>
<feature type="compositionally biased region" description="Polar residues" evidence="1">
    <location>
        <begin position="736"/>
        <end position="746"/>
    </location>
</feature>
<reference evidence="3" key="1">
    <citation type="journal article" date="2023" name="Mol. Phylogenet. Evol.">
        <title>Genome-scale phylogeny and comparative genomics of the fungal order Sordariales.</title>
        <authorList>
            <person name="Hensen N."/>
            <person name="Bonometti L."/>
            <person name="Westerberg I."/>
            <person name="Brannstrom I.O."/>
            <person name="Guillou S."/>
            <person name="Cros-Aarteil S."/>
            <person name="Calhoun S."/>
            <person name="Haridas S."/>
            <person name="Kuo A."/>
            <person name="Mondo S."/>
            <person name="Pangilinan J."/>
            <person name="Riley R."/>
            <person name="LaButti K."/>
            <person name="Andreopoulos B."/>
            <person name="Lipzen A."/>
            <person name="Chen C."/>
            <person name="Yan M."/>
            <person name="Daum C."/>
            <person name="Ng V."/>
            <person name="Clum A."/>
            <person name="Steindorff A."/>
            <person name="Ohm R.A."/>
            <person name="Martin F."/>
            <person name="Silar P."/>
            <person name="Natvig D.O."/>
            <person name="Lalanne C."/>
            <person name="Gautier V."/>
            <person name="Ament-Velasquez S.L."/>
            <person name="Kruys A."/>
            <person name="Hutchinson M.I."/>
            <person name="Powell A.J."/>
            <person name="Barry K."/>
            <person name="Miller A.N."/>
            <person name="Grigoriev I.V."/>
            <person name="Debuchy R."/>
            <person name="Gladieux P."/>
            <person name="Hiltunen Thoren M."/>
            <person name="Johannesson H."/>
        </authorList>
    </citation>
    <scope>NUCLEOTIDE SEQUENCE</scope>
    <source>
        <strain evidence="3">CBS 990.96</strain>
    </source>
</reference>
<dbReference type="InterPro" id="IPR011009">
    <property type="entry name" value="Kinase-like_dom_sf"/>
</dbReference>
<dbReference type="PANTHER" id="PTHR24359:SF1">
    <property type="entry name" value="INHIBITOR OF NUCLEAR FACTOR KAPPA-B KINASE EPSILON SUBUNIT HOMOLOG 1-RELATED"/>
    <property type="match status" value="1"/>
</dbReference>
<reference evidence="3" key="2">
    <citation type="submission" date="2023-05" db="EMBL/GenBank/DDBJ databases">
        <authorList>
            <consortium name="Lawrence Berkeley National Laboratory"/>
            <person name="Steindorff A."/>
            <person name="Hensen N."/>
            <person name="Bonometti L."/>
            <person name="Westerberg I."/>
            <person name="Brannstrom I.O."/>
            <person name="Guillou S."/>
            <person name="Cros-Aarteil S."/>
            <person name="Calhoun S."/>
            <person name="Haridas S."/>
            <person name="Kuo A."/>
            <person name="Mondo S."/>
            <person name="Pangilinan J."/>
            <person name="Riley R."/>
            <person name="Labutti K."/>
            <person name="Andreopoulos B."/>
            <person name="Lipzen A."/>
            <person name="Chen C."/>
            <person name="Yanf M."/>
            <person name="Daum C."/>
            <person name="Ng V."/>
            <person name="Clum A."/>
            <person name="Ohm R."/>
            <person name="Martin F."/>
            <person name="Silar P."/>
            <person name="Natvig D."/>
            <person name="Lalanne C."/>
            <person name="Gautier V."/>
            <person name="Ament-Velasquez S.L."/>
            <person name="Kruys A."/>
            <person name="Hutchinson M.I."/>
            <person name="Powell A.J."/>
            <person name="Barry K."/>
            <person name="Miller A.N."/>
            <person name="Grigoriev I.V."/>
            <person name="Debuchy R."/>
            <person name="Gladieux P."/>
            <person name="Thoren M.H."/>
            <person name="Johannesson H."/>
        </authorList>
    </citation>
    <scope>NUCLEOTIDE SEQUENCE</scope>
    <source>
        <strain evidence="3">CBS 990.96</strain>
    </source>
</reference>
<dbReference type="PROSITE" id="PS50011">
    <property type="entry name" value="PROTEIN_KINASE_DOM"/>
    <property type="match status" value="1"/>
</dbReference>
<dbReference type="AlphaFoldDB" id="A0AAN7BL29"/>
<keyword evidence="4" id="KW-1185">Reference proteome</keyword>
<evidence type="ECO:0000313" key="4">
    <source>
        <dbReference type="Proteomes" id="UP001301958"/>
    </source>
</evidence>
<dbReference type="SUPFAM" id="SSF56112">
    <property type="entry name" value="Protein kinase-like (PK-like)"/>
    <property type="match status" value="1"/>
</dbReference>
<evidence type="ECO:0000313" key="3">
    <source>
        <dbReference type="EMBL" id="KAK4225188.1"/>
    </source>
</evidence>
<dbReference type="PANTHER" id="PTHR24359">
    <property type="entry name" value="SERINE/THREONINE-PROTEIN KINASE SBK1"/>
    <property type="match status" value="1"/>
</dbReference>
<dbReference type="Proteomes" id="UP001301958">
    <property type="component" value="Unassembled WGS sequence"/>
</dbReference>
<protein>
    <recommendedName>
        <fullName evidence="2">Protein kinase domain-containing protein</fullName>
    </recommendedName>
</protein>
<accession>A0AAN7BL29</accession>
<evidence type="ECO:0000256" key="1">
    <source>
        <dbReference type="SAM" id="MobiDB-lite"/>
    </source>
</evidence>
<proteinExistence type="predicted"/>
<dbReference type="InterPro" id="IPR000719">
    <property type="entry name" value="Prot_kinase_dom"/>
</dbReference>
<name>A0AAN7BL29_9PEZI</name>
<comment type="caution">
    <text evidence="3">The sequence shown here is derived from an EMBL/GenBank/DDBJ whole genome shotgun (WGS) entry which is preliminary data.</text>
</comment>